<dbReference type="InterPro" id="IPR004105">
    <property type="entry name" value="CheA-like_dim"/>
</dbReference>
<organism evidence="17 18">
    <name type="scientific">Pararhizobium mangrovi</name>
    <dbReference type="NCBI Taxonomy" id="2590452"/>
    <lineage>
        <taxon>Bacteria</taxon>
        <taxon>Pseudomonadati</taxon>
        <taxon>Pseudomonadota</taxon>
        <taxon>Alphaproteobacteria</taxon>
        <taxon>Hyphomicrobiales</taxon>
        <taxon>Rhizobiaceae</taxon>
        <taxon>Rhizobium/Agrobacterium group</taxon>
        <taxon>Pararhizobium</taxon>
    </lineage>
</organism>
<dbReference type="Gene3D" id="1.20.120.160">
    <property type="entry name" value="HPT domain"/>
    <property type="match status" value="1"/>
</dbReference>
<dbReference type="InterPro" id="IPR003594">
    <property type="entry name" value="HATPase_dom"/>
</dbReference>
<dbReference type="InterPro" id="IPR037006">
    <property type="entry name" value="CheA-like_homodim_sf"/>
</dbReference>
<dbReference type="SUPFAM" id="SSF47226">
    <property type="entry name" value="Histidine-containing phosphotransfer domain, HPT domain"/>
    <property type="match status" value="1"/>
</dbReference>
<keyword evidence="10" id="KW-0902">Two-component regulatory system</keyword>
<dbReference type="PANTHER" id="PTHR43395">
    <property type="entry name" value="SENSOR HISTIDINE KINASE CHEA"/>
    <property type="match status" value="1"/>
</dbReference>
<feature type="domain" description="CheW-like" evidence="15">
    <location>
        <begin position="621"/>
        <end position="757"/>
    </location>
</feature>
<dbReference type="InterPro" id="IPR036890">
    <property type="entry name" value="HATPase_C_sf"/>
</dbReference>
<comment type="function">
    <text evidence="11">Involved in the transmission of sensory signals from the chemoreceptors to the flagellar motors. CheA is autophosphorylated; it can transfer its phosphate group to either CheB or CheY.</text>
</comment>
<dbReference type="EC" id="2.7.13.3" evidence="2"/>
<keyword evidence="5 12" id="KW-0597">Phosphoprotein</keyword>
<evidence type="ECO:0000256" key="5">
    <source>
        <dbReference type="ARBA" id="ARBA00022553"/>
    </source>
</evidence>
<keyword evidence="8" id="KW-0418">Kinase</keyword>
<dbReference type="AlphaFoldDB" id="A0A506U7F5"/>
<dbReference type="CDD" id="cd00731">
    <property type="entry name" value="CheA_reg"/>
    <property type="match status" value="1"/>
</dbReference>
<keyword evidence="6" id="KW-0808">Transferase</keyword>
<dbReference type="InterPro" id="IPR005467">
    <property type="entry name" value="His_kinase_dom"/>
</dbReference>
<dbReference type="CDD" id="cd00088">
    <property type="entry name" value="HPT"/>
    <property type="match status" value="1"/>
</dbReference>
<dbReference type="PROSITE" id="PS50894">
    <property type="entry name" value="HPT"/>
    <property type="match status" value="1"/>
</dbReference>
<dbReference type="SMART" id="SM00073">
    <property type="entry name" value="HPT"/>
    <property type="match status" value="1"/>
</dbReference>
<dbReference type="RefSeq" id="WP_141166633.1">
    <property type="nucleotide sequence ID" value="NZ_VHLH01000013.1"/>
</dbReference>
<evidence type="ECO:0000256" key="4">
    <source>
        <dbReference type="ARBA" id="ARBA00022500"/>
    </source>
</evidence>
<dbReference type="SMART" id="SM00387">
    <property type="entry name" value="HATPase_c"/>
    <property type="match status" value="1"/>
</dbReference>
<dbReference type="PRINTS" id="PR00344">
    <property type="entry name" value="BCTRLSENSOR"/>
</dbReference>
<dbReference type="SUPFAM" id="SSF50341">
    <property type="entry name" value="CheW-like"/>
    <property type="match status" value="1"/>
</dbReference>
<protein>
    <recommendedName>
        <fullName evidence="3">Chemotaxis protein CheA</fullName>
        <ecNumber evidence="2">2.7.13.3</ecNumber>
    </recommendedName>
</protein>
<evidence type="ECO:0000259" key="16">
    <source>
        <dbReference type="PROSITE" id="PS50894"/>
    </source>
</evidence>
<dbReference type="InterPro" id="IPR036641">
    <property type="entry name" value="HPT_dom_sf"/>
</dbReference>
<dbReference type="Pfam" id="PF02518">
    <property type="entry name" value="HATPase_c"/>
    <property type="match status" value="1"/>
</dbReference>
<dbReference type="Proteomes" id="UP000320314">
    <property type="component" value="Unassembled WGS sequence"/>
</dbReference>
<dbReference type="CDD" id="cd16916">
    <property type="entry name" value="HATPase_CheA-like"/>
    <property type="match status" value="1"/>
</dbReference>
<dbReference type="InterPro" id="IPR051315">
    <property type="entry name" value="Bact_Chemotaxis_CheA"/>
</dbReference>
<feature type="modified residue" description="Phosphohistidine" evidence="12">
    <location>
        <position position="47"/>
    </location>
</feature>
<dbReference type="InterPro" id="IPR008207">
    <property type="entry name" value="Sig_transdc_His_kin_Hpt_dom"/>
</dbReference>
<keyword evidence="7" id="KW-0547">Nucleotide-binding</keyword>
<dbReference type="PROSITE" id="PS50109">
    <property type="entry name" value="HIS_KIN"/>
    <property type="match status" value="1"/>
</dbReference>
<comment type="caution">
    <text evidence="17">The sequence shown here is derived from an EMBL/GenBank/DDBJ whole genome shotgun (WGS) entry which is preliminary data.</text>
</comment>
<dbReference type="SUPFAM" id="SSF55874">
    <property type="entry name" value="ATPase domain of HSP90 chaperone/DNA topoisomerase II/histidine kinase"/>
    <property type="match status" value="1"/>
</dbReference>
<evidence type="ECO:0000256" key="13">
    <source>
        <dbReference type="SAM" id="MobiDB-lite"/>
    </source>
</evidence>
<dbReference type="Gene3D" id="1.10.287.560">
    <property type="entry name" value="Histidine kinase CheA-like, homodimeric domain"/>
    <property type="match status" value="1"/>
</dbReference>
<dbReference type="Pfam" id="PF01627">
    <property type="entry name" value="Hpt"/>
    <property type="match status" value="1"/>
</dbReference>
<proteinExistence type="predicted"/>
<dbReference type="GO" id="GO:0005524">
    <property type="term" value="F:ATP binding"/>
    <property type="evidence" value="ECO:0007669"/>
    <property type="project" value="UniProtKB-KW"/>
</dbReference>
<dbReference type="GO" id="GO:0006935">
    <property type="term" value="P:chemotaxis"/>
    <property type="evidence" value="ECO:0007669"/>
    <property type="project" value="UniProtKB-KW"/>
</dbReference>
<evidence type="ECO:0000256" key="6">
    <source>
        <dbReference type="ARBA" id="ARBA00022679"/>
    </source>
</evidence>
<dbReference type="Gene3D" id="3.30.565.10">
    <property type="entry name" value="Histidine kinase-like ATPase, C-terminal domain"/>
    <property type="match status" value="1"/>
</dbReference>
<sequence>MDAMEAIRQTFFEECAEQLVEVETGLLAFQDGEADDETIDGVFRGVHSIKGGAGAFHLDALVAFAHAFETVLDELRSKRIEPDETFVRLTLRSADALSDLVAAARDGETADTAKSDALLAELEAVTGSADEKAEADEDGFAFQPVTVDVSTLFGAEAGETTYTIAFRPHDKLYARANDSMTFLRELSTMGEMQVTCDTEALPLLADIDPEAAYFGFVVTLTGTLEAEDIRAVFEFVEDDCELQIDAASTDDADASFEMELATPDEADLLVLQAMLDGTDQDEEAIEATDEHASFADTEGVGAGDPDTAPESALESDPAQSGISRSSGSEAGKREPEPSRQQDPEPAKDPSVSTPAGGKKEAGKPTKAAAGQTIRVDLDRVDRLIDLVGELVIHQVMLSQRAVEAGLTRTCDVATGFEELEQLTRELQDSVMAIRAQPVKSVFQRLPRLVREVAEIAGKRVRLVTQGEWTEVDKTIIEKLSDPLTHMIRNAIDHGLETPEDRVVAGKPEEGTVRVSAGQRSGRIVIEIGDDGAGIKRDKVRDIAIEKGLVSPAAKLTDDEIDNLIFMPGFSTASGVSELSGRGVGMDVVRQSIQSLGGRVTITSEPGKGSKFTMSLPLTLAVLDGMIVTAGDETIVVPLSMIVETMRPKATEVRRFGGEARLINVRDRFLPLIDVGLLLGYRDRPGDPTAGVVILVEMENGDRAALLVDGIQGQRQVVIKSTETNYGMIPGVGGATILGDGRVALILDVDRLVTCSREAGHSLDPATLQAAE</sequence>
<feature type="domain" description="Histidine kinase" evidence="14">
    <location>
        <begin position="417"/>
        <end position="619"/>
    </location>
</feature>
<evidence type="ECO:0000313" key="17">
    <source>
        <dbReference type="EMBL" id="TPW29031.1"/>
    </source>
</evidence>
<dbReference type="InterPro" id="IPR004358">
    <property type="entry name" value="Sig_transdc_His_kin-like_C"/>
</dbReference>
<dbReference type="InterPro" id="IPR036061">
    <property type="entry name" value="CheW-like_dom_sf"/>
</dbReference>
<gene>
    <name evidence="17" type="ORF">FJU11_08640</name>
</gene>
<evidence type="ECO:0000256" key="12">
    <source>
        <dbReference type="PROSITE-ProRule" id="PRU00110"/>
    </source>
</evidence>
<dbReference type="EMBL" id="VHLH01000013">
    <property type="protein sequence ID" value="TPW29031.1"/>
    <property type="molecule type" value="Genomic_DNA"/>
</dbReference>
<dbReference type="OrthoDB" id="9803176at2"/>
<feature type="compositionally biased region" description="Polar residues" evidence="13">
    <location>
        <begin position="317"/>
        <end position="328"/>
    </location>
</feature>
<evidence type="ECO:0000259" key="15">
    <source>
        <dbReference type="PROSITE" id="PS50851"/>
    </source>
</evidence>
<feature type="domain" description="HPt" evidence="16">
    <location>
        <begin position="1"/>
        <end position="104"/>
    </location>
</feature>
<evidence type="ECO:0000259" key="14">
    <source>
        <dbReference type="PROSITE" id="PS50109"/>
    </source>
</evidence>
<dbReference type="SMART" id="SM00260">
    <property type="entry name" value="CheW"/>
    <property type="match status" value="1"/>
</dbReference>
<reference evidence="17 18" key="1">
    <citation type="submission" date="2019-06" db="EMBL/GenBank/DDBJ databases">
        <authorList>
            <person name="Li M."/>
        </authorList>
    </citation>
    <scope>NUCLEOTIDE SEQUENCE [LARGE SCALE GENOMIC DNA]</scope>
    <source>
        <strain evidence="17 18">BGMRC6574</strain>
    </source>
</reference>
<evidence type="ECO:0000256" key="11">
    <source>
        <dbReference type="ARBA" id="ARBA00035100"/>
    </source>
</evidence>
<keyword evidence="18" id="KW-1185">Reference proteome</keyword>
<feature type="compositionally biased region" description="Basic and acidic residues" evidence="13">
    <location>
        <begin position="330"/>
        <end position="347"/>
    </location>
</feature>
<dbReference type="PANTHER" id="PTHR43395:SF10">
    <property type="entry name" value="CHEMOTAXIS PROTEIN CHEA"/>
    <property type="match status" value="1"/>
</dbReference>
<dbReference type="InterPro" id="IPR002545">
    <property type="entry name" value="CheW-lke_dom"/>
</dbReference>
<name>A0A506U7F5_9HYPH</name>
<dbReference type="Gene3D" id="2.30.30.40">
    <property type="entry name" value="SH3 Domains"/>
    <property type="match status" value="1"/>
</dbReference>
<evidence type="ECO:0000256" key="8">
    <source>
        <dbReference type="ARBA" id="ARBA00022777"/>
    </source>
</evidence>
<evidence type="ECO:0000256" key="9">
    <source>
        <dbReference type="ARBA" id="ARBA00022840"/>
    </source>
</evidence>
<evidence type="ECO:0000256" key="10">
    <source>
        <dbReference type="ARBA" id="ARBA00023012"/>
    </source>
</evidence>
<accession>A0A506U7F5</accession>
<evidence type="ECO:0000256" key="1">
    <source>
        <dbReference type="ARBA" id="ARBA00000085"/>
    </source>
</evidence>
<evidence type="ECO:0000256" key="3">
    <source>
        <dbReference type="ARBA" id="ARBA00021495"/>
    </source>
</evidence>
<comment type="catalytic activity">
    <reaction evidence="1">
        <text>ATP + protein L-histidine = ADP + protein N-phospho-L-histidine.</text>
        <dbReference type="EC" id="2.7.13.3"/>
    </reaction>
</comment>
<dbReference type="PROSITE" id="PS50851">
    <property type="entry name" value="CHEW"/>
    <property type="match status" value="1"/>
</dbReference>
<dbReference type="GO" id="GO:0000155">
    <property type="term" value="F:phosphorelay sensor kinase activity"/>
    <property type="evidence" value="ECO:0007669"/>
    <property type="project" value="InterPro"/>
</dbReference>
<dbReference type="Pfam" id="PF02895">
    <property type="entry name" value="H-kinase_dim"/>
    <property type="match status" value="1"/>
</dbReference>
<dbReference type="FunFam" id="3.30.565.10:FF:000016">
    <property type="entry name" value="Chemotaxis protein CheA, putative"/>
    <property type="match status" value="1"/>
</dbReference>
<dbReference type="Pfam" id="PF01584">
    <property type="entry name" value="CheW"/>
    <property type="match status" value="1"/>
</dbReference>
<keyword evidence="9" id="KW-0067">ATP-binding</keyword>
<dbReference type="InterPro" id="IPR036097">
    <property type="entry name" value="HisK_dim/P_sf"/>
</dbReference>
<dbReference type="GO" id="GO:0005737">
    <property type="term" value="C:cytoplasm"/>
    <property type="evidence" value="ECO:0007669"/>
    <property type="project" value="InterPro"/>
</dbReference>
<keyword evidence="4" id="KW-0145">Chemotaxis</keyword>
<evidence type="ECO:0000256" key="2">
    <source>
        <dbReference type="ARBA" id="ARBA00012438"/>
    </source>
</evidence>
<dbReference type="SMART" id="SM01231">
    <property type="entry name" value="H-kinase_dim"/>
    <property type="match status" value="1"/>
</dbReference>
<feature type="region of interest" description="Disordered" evidence="13">
    <location>
        <begin position="285"/>
        <end position="369"/>
    </location>
</feature>
<evidence type="ECO:0000313" key="18">
    <source>
        <dbReference type="Proteomes" id="UP000320314"/>
    </source>
</evidence>
<dbReference type="SUPFAM" id="SSF47384">
    <property type="entry name" value="Homodimeric domain of signal transducing histidine kinase"/>
    <property type="match status" value="1"/>
</dbReference>
<evidence type="ECO:0000256" key="7">
    <source>
        <dbReference type="ARBA" id="ARBA00022741"/>
    </source>
</evidence>